<dbReference type="GO" id="GO:0006508">
    <property type="term" value="P:proteolysis"/>
    <property type="evidence" value="ECO:0007669"/>
    <property type="project" value="UniProtKB-KW"/>
</dbReference>
<dbReference type="NCBIfam" id="TIGR02281">
    <property type="entry name" value="clan_AA_DTGA"/>
    <property type="match status" value="1"/>
</dbReference>
<dbReference type="InterPro" id="IPR021109">
    <property type="entry name" value="Peptidase_aspartic_dom_sf"/>
</dbReference>
<keyword evidence="4" id="KW-1185">Reference proteome</keyword>
<evidence type="ECO:0000313" key="4">
    <source>
        <dbReference type="Proteomes" id="UP000058599"/>
    </source>
</evidence>
<evidence type="ECO:0000256" key="1">
    <source>
        <dbReference type="SAM" id="MobiDB-lite"/>
    </source>
</evidence>
<accession>A0AA86L4W4</accession>
<feature type="chain" id="PRO_5041743972" evidence="2">
    <location>
        <begin position="21"/>
        <end position="187"/>
    </location>
</feature>
<sequence>MLGRMLGLAAVVAAVSIGMAGIASRTASIGNAGVAADAGNDDANGNWTTTKRRHGWSSAPAAARGGSGEVRIGRAGDSHFYADADVDGANIRMMVDSGASIVALTRRDAEAIGIDVDRLPVAGMANTAGGAVPMRPVMLDSVEVDGIEVRGVQAAVVDADMGVSLLGQSFLSRLDAVNIEGDTMTLR</sequence>
<dbReference type="Proteomes" id="UP000058599">
    <property type="component" value="Chromosome"/>
</dbReference>
<gene>
    <name evidence="3" type="ORF">SGRAN_3053</name>
</gene>
<dbReference type="KEGG" id="sgi:SGRAN_3053"/>
<keyword evidence="3" id="KW-0378">Hydrolase</keyword>
<dbReference type="InterPro" id="IPR011969">
    <property type="entry name" value="Clan_AA_Asp_peptidase_C"/>
</dbReference>
<dbReference type="InterPro" id="IPR034122">
    <property type="entry name" value="Retropepsin-like_bacterial"/>
</dbReference>
<organism evidence="3 4">
    <name type="scientific">Sphingopyxis granuli</name>
    <dbReference type="NCBI Taxonomy" id="267128"/>
    <lineage>
        <taxon>Bacteria</taxon>
        <taxon>Pseudomonadati</taxon>
        <taxon>Pseudomonadota</taxon>
        <taxon>Alphaproteobacteria</taxon>
        <taxon>Sphingomonadales</taxon>
        <taxon>Sphingomonadaceae</taxon>
        <taxon>Sphingopyxis</taxon>
    </lineage>
</organism>
<dbReference type="GO" id="GO:0008233">
    <property type="term" value="F:peptidase activity"/>
    <property type="evidence" value="ECO:0007669"/>
    <property type="project" value="UniProtKB-KW"/>
</dbReference>
<dbReference type="CDD" id="cd05483">
    <property type="entry name" value="retropepsin_like_bacteria"/>
    <property type="match status" value="1"/>
</dbReference>
<dbReference type="RefSeq" id="WP_067185087.1">
    <property type="nucleotide sequence ID" value="NZ_CP012199.1"/>
</dbReference>
<dbReference type="Pfam" id="PF13975">
    <property type="entry name" value="gag-asp_proteas"/>
    <property type="match status" value="1"/>
</dbReference>
<evidence type="ECO:0000256" key="2">
    <source>
        <dbReference type="SAM" id="SignalP"/>
    </source>
</evidence>
<proteinExistence type="predicted"/>
<feature type="signal peptide" evidence="2">
    <location>
        <begin position="1"/>
        <end position="20"/>
    </location>
</feature>
<dbReference type="Gene3D" id="2.40.70.10">
    <property type="entry name" value="Acid Proteases"/>
    <property type="match status" value="1"/>
</dbReference>
<dbReference type="EMBL" id="CP012199">
    <property type="protein sequence ID" value="AMG75400.1"/>
    <property type="molecule type" value="Genomic_DNA"/>
</dbReference>
<feature type="region of interest" description="Disordered" evidence="1">
    <location>
        <begin position="40"/>
        <end position="67"/>
    </location>
</feature>
<keyword evidence="2" id="KW-0732">Signal</keyword>
<protein>
    <submittedName>
        <fullName evidence="3">Aspartyl protease-like protein</fullName>
    </submittedName>
</protein>
<name>A0AA86L4W4_9SPHN</name>
<dbReference type="SUPFAM" id="SSF50630">
    <property type="entry name" value="Acid proteases"/>
    <property type="match status" value="1"/>
</dbReference>
<dbReference type="AlphaFoldDB" id="A0AA86L4W4"/>
<keyword evidence="3" id="KW-0645">Protease</keyword>
<reference evidence="3 4" key="1">
    <citation type="journal article" date="2016" name="BMC Genomics">
        <title>Genomic analysis of the nitrate-respiring Sphingopyxis granuli (formerly Sphingomonas macrogoltabida) strain TFA.</title>
        <authorList>
            <person name="Garcia-Romero I."/>
            <person name="Perez-Pulido A.J."/>
            <person name="Gonzalez-Flores Y.E."/>
            <person name="Reyes-Ramirez F."/>
            <person name="Santero E."/>
            <person name="Floriano B."/>
        </authorList>
    </citation>
    <scope>NUCLEOTIDE SEQUENCE [LARGE SCALE GENOMIC DNA]</scope>
    <source>
        <strain evidence="3 4">TFA</strain>
    </source>
</reference>
<evidence type="ECO:0000313" key="3">
    <source>
        <dbReference type="EMBL" id="AMG75400.1"/>
    </source>
</evidence>